<sequence>MSAFPFGSVQAQSAQTTPKEIIQQFCDSASAAYEKHRSPALLTLDRQAEALNQAYTKQHPGEKPPFGDGVPLSSSRGDAANCRIKRIRRVAQGVEAELEYSLPGEKNVEEAQK</sequence>
<reference evidence="2 3" key="1">
    <citation type="submission" date="2011-08" db="EMBL/GenBank/DDBJ databases">
        <title>The genome of the obligate endobacterium of an arbuscular mycorrhizal fungus reveals an interphylum network of nutritional interactions.</title>
        <authorList>
            <person name="Ghignone S."/>
            <person name="Salvioli A."/>
            <person name="Anca I."/>
            <person name="Lumini E."/>
            <person name="Ortu G."/>
            <person name="Petiti L."/>
            <person name="Cruveiller S."/>
            <person name="Bianciotto V."/>
            <person name="Piffanelli P."/>
            <person name="Lanfranco L."/>
            <person name="Bonfante P."/>
        </authorList>
    </citation>
    <scope>NUCLEOTIDE SEQUENCE [LARGE SCALE GENOMIC DNA]</scope>
    <source>
        <strain evidence="2 3">BEG34</strain>
    </source>
</reference>
<evidence type="ECO:0000313" key="2">
    <source>
        <dbReference type="EMBL" id="CCD29512.1"/>
    </source>
</evidence>
<dbReference type="Proteomes" id="UP000054051">
    <property type="component" value="Unassembled WGS sequence"/>
</dbReference>
<keyword evidence="3" id="KW-1185">Reference proteome</keyword>
<dbReference type="AlphaFoldDB" id="G2J9R5"/>
<organism evidence="2 3">
    <name type="scientific">Candidatus Glomeribacter gigasporarum BEG34</name>
    <dbReference type="NCBI Taxonomy" id="1070319"/>
    <lineage>
        <taxon>Bacteria</taxon>
        <taxon>Pseudomonadati</taxon>
        <taxon>Pseudomonadota</taxon>
        <taxon>Betaproteobacteria</taxon>
        <taxon>Burkholderiales</taxon>
        <taxon>Burkholderiaceae</taxon>
        <taxon>Candidatus Glomeribacter</taxon>
    </lineage>
</organism>
<comment type="caution">
    <text evidence="2">The sequence shown here is derived from an EMBL/GenBank/DDBJ whole genome shotgun (WGS) entry which is preliminary data.</text>
</comment>
<evidence type="ECO:0000313" key="3">
    <source>
        <dbReference type="Proteomes" id="UP000054051"/>
    </source>
</evidence>
<accession>G2J9R5</accession>
<feature type="region of interest" description="Disordered" evidence="1">
    <location>
        <begin position="53"/>
        <end position="78"/>
    </location>
</feature>
<evidence type="ECO:0000256" key="1">
    <source>
        <dbReference type="SAM" id="MobiDB-lite"/>
    </source>
</evidence>
<dbReference type="OrthoDB" id="8083615at2"/>
<name>G2J9R5_9BURK</name>
<gene>
    <name evidence="2" type="ORF">CAGGBEG34_250014</name>
</gene>
<dbReference type="RefSeq" id="WP_006682701.1">
    <property type="nucleotide sequence ID" value="NZ_CAFB01000042.1"/>
</dbReference>
<protein>
    <submittedName>
        <fullName evidence="2">Uncharacterized protein</fullName>
    </submittedName>
</protein>
<proteinExistence type="predicted"/>
<dbReference type="EMBL" id="CAFB01000042">
    <property type="protein sequence ID" value="CCD29512.1"/>
    <property type="molecule type" value="Genomic_DNA"/>
</dbReference>